<feature type="coiled-coil region" evidence="4">
    <location>
        <begin position="823"/>
        <end position="868"/>
    </location>
</feature>
<evidence type="ECO:0000256" key="2">
    <source>
        <dbReference type="ARBA" id="ARBA00029447"/>
    </source>
</evidence>
<dbReference type="SMART" id="SM00283">
    <property type="entry name" value="MA"/>
    <property type="match status" value="1"/>
</dbReference>
<dbReference type="SMART" id="SM00086">
    <property type="entry name" value="PAC"/>
    <property type="match status" value="2"/>
</dbReference>
<dbReference type="eggNOG" id="arCOG06712">
    <property type="taxonomic scope" value="Archaea"/>
</dbReference>
<dbReference type="Pfam" id="PF08448">
    <property type="entry name" value="PAS_4"/>
    <property type="match status" value="2"/>
</dbReference>
<dbReference type="NCBIfam" id="TIGR00229">
    <property type="entry name" value="sensory_box"/>
    <property type="match status" value="3"/>
</dbReference>
<evidence type="ECO:0000256" key="4">
    <source>
        <dbReference type="SAM" id="Coils"/>
    </source>
</evidence>
<dbReference type="Pfam" id="PF13426">
    <property type="entry name" value="PAS_9"/>
    <property type="match status" value="1"/>
</dbReference>
<keyword evidence="4" id="KW-0175">Coiled coil</keyword>
<dbReference type="CDD" id="cd11386">
    <property type="entry name" value="MCP_signal"/>
    <property type="match status" value="1"/>
</dbReference>
<feature type="domain" description="Methyl-accepting transducer" evidence="5">
    <location>
        <begin position="612"/>
        <end position="869"/>
    </location>
</feature>
<feature type="domain" description="PAS" evidence="6">
    <location>
        <begin position="158"/>
        <end position="196"/>
    </location>
</feature>
<keyword evidence="9" id="KW-1185">Reference proteome</keyword>
<dbReference type="SMART" id="SM00091">
    <property type="entry name" value="PAS"/>
    <property type="match status" value="4"/>
</dbReference>
<dbReference type="PROSITE" id="PS50111">
    <property type="entry name" value="CHEMOTAXIS_TRANSDUC_2"/>
    <property type="match status" value="1"/>
</dbReference>
<dbReference type="InterPro" id="IPR035965">
    <property type="entry name" value="PAS-like_dom_sf"/>
</dbReference>
<dbReference type="PROSITE" id="PS50112">
    <property type="entry name" value="PAS"/>
    <property type="match status" value="3"/>
</dbReference>
<keyword evidence="1 3" id="KW-0807">Transducer</keyword>
<dbReference type="Proteomes" id="UP000001901">
    <property type="component" value="Chromosome"/>
</dbReference>
<dbReference type="Pfam" id="PF00015">
    <property type="entry name" value="MCPsignal"/>
    <property type="match status" value="1"/>
</dbReference>
<dbReference type="OrthoDB" id="116658at2157"/>
<dbReference type="SUPFAM" id="SSF58104">
    <property type="entry name" value="Methyl-accepting chemotaxis protein (MCP) signaling domain"/>
    <property type="match status" value="1"/>
</dbReference>
<dbReference type="CDD" id="cd00130">
    <property type="entry name" value="PAS"/>
    <property type="match status" value="3"/>
</dbReference>
<dbReference type="STRING" id="572546.Arcpr_1379"/>
<dbReference type="InterPro" id="IPR000014">
    <property type="entry name" value="PAS"/>
</dbReference>
<sequence length="925" mass="103765">MKGFDELPDVFGDEEFERLKELIEKGEEVVKLRSELNGLNEKIEKIQNEVSYLKDELKAVLNVVPDPVLIVDKERRVVDLNEKARETIGDGYADILKELEDIVRDARAGKTVKGAKKVLEFNGALKHVEVSAQPAKDLVILAIKDITDYHNLSEKVWELEETLKSVPVPIMISDKKFNIVFANEKFVKMFGFEKVDDVLGKKCYDVVRSDVCKSKNCRKNVLRRTMEKIEQVESKVKDGELDVLIDALPILDLDGNFTGSHVETFVDISEIKEREEQIRELFKTVNALFESIPHPTYILVLDIDRRITYANRDTAKLFGFESPTRLVGKRMSELVDIECDLEIEGTAKTVIGRAVEGKLELRDVEATLKLEDREIPVRFSVSPVYVDGEYIGSIVVFTDVTEVKKRENFIKRIFESIPFPAYILYADENGRIKYANEEVAKLAGFERVDDVIGLKLNEIFETRRRRTLIDEVLETGKPILNKFATTETKDGREIPVLVSCVPIYDNGKIVGVVDIFTDITETKKKEEELQKILSYTNNALELLTYGIRELEAGNVDVRLEKPERIEGVEIAERFEETVDIFNRFAERLREVVYNLADGMKATIDQIKEASDAVNQINAGMEQISSASQQIATGSENLSKLANTSMVEIKSAEEIFRSLDEAAKSSSEFAVKASQSAEESRELGSRALEMLGHVMDEIGKAVSIVESLGQAVRNIGKVTERIKSIADQTNLLALNAAIEAARAGEYGRGFAVVADEIRKLAEESRKSTEEINEIVTRVQEETKKVIDAINRVRTSATDGSKDIENALNKAEEIAVAVNRISEMLKEVSEKAEEGLKKIEQIAKNFEDVAATAEENAASSEETSAAIEEQTAAVQQVSMAMKKVNEIARDVMNSILESFELHLENELNLKPAETMTNGGKLSRDNKN</sequence>
<dbReference type="SUPFAM" id="SSF55785">
    <property type="entry name" value="PYP-like sensor domain (PAS domain)"/>
    <property type="match status" value="4"/>
</dbReference>
<dbReference type="PANTHER" id="PTHR32089:SF112">
    <property type="entry name" value="LYSOZYME-LIKE PROTEIN-RELATED"/>
    <property type="match status" value="1"/>
</dbReference>
<dbReference type="InterPro" id="IPR000700">
    <property type="entry name" value="PAS-assoc_C"/>
</dbReference>
<dbReference type="Pfam" id="PF13188">
    <property type="entry name" value="PAS_8"/>
    <property type="match status" value="1"/>
</dbReference>
<dbReference type="AlphaFoldDB" id="D2RE84"/>
<feature type="domain" description="PAC" evidence="7">
    <location>
        <begin position="477"/>
        <end position="531"/>
    </location>
</feature>
<evidence type="ECO:0000313" key="9">
    <source>
        <dbReference type="Proteomes" id="UP000001901"/>
    </source>
</evidence>
<evidence type="ECO:0000313" key="8">
    <source>
        <dbReference type="EMBL" id="ADB58428.1"/>
    </source>
</evidence>
<accession>D2RE84</accession>
<dbReference type="KEGG" id="apo:Arcpr_1379"/>
<proteinExistence type="inferred from homology"/>
<dbReference type="GO" id="GO:0016020">
    <property type="term" value="C:membrane"/>
    <property type="evidence" value="ECO:0007669"/>
    <property type="project" value="InterPro"/>
</dbReference>
<protein>
    <submittedName>
        <fullName evidence="8">Methyl-accepting chemotaxis sensory transducer with Pas/Pac sensor</fullName>
    </submittedName>
</protein>
<dbReference type="InterPro" id="IPR004089">
    <property type="entry name" value="MCPsignal_dom"/>
</dbReference>
<comment type="similarity">
    <text evidence="2">Belongs to the methyl-accepting chemotaxis (MCP) protein family.</text>
</comment>
<dbReference type="RefSeq" id="WP_012940764.1">
    <property type="nucleotide sequence ID" value="NC_013741.1"/>
</dbReference>
<dbReference type="Gene3D" id="1.10.287.950">
    <property type="entry name" value="Methyl-accepting chemotaxis protein"/>
    <property type="match status" value="1"/>
</dbReference>
<evidence type="ECO:0000259" key="6">
    <source>
        <dbReference type="PROSITE" id="PS50112"/>
    </source>
</evidence>
<dbReference type="InterPro" id="IPR001610">
    <property type="entry name" value="PAC"/>
</dbReference>
<organism evidence="8 9">
    <name type="scientific">Archaeoglobus profundus (strain DSM 5631 / JCM 9629 / NBRC 100127 / Av18)</name>
    <dbReference type="NCBI Taxonomy" id="572546"/>
    <lineage>
        <taxon>Archaea</taxon>
        <taxon>Methanobacteriati</taxon>
        <taxon>Methanobacteriota</taxon>
        <taxon>Archaeoglobi</taxon>
        <taxon>Archaeoglobales</taxon>
        <taxon>Archaeoglobaceae</taxon>
        <taxon>Archaeoglobus</taxon>
    </lineage>
</organism>
<dbReference type="Gene3D" id="3.30.450.20">
    <property type="entry name" value="PAS domain"/>
    <property type="match status" value="4"/>
</dbReference>
<reference evidence="8 9" key="1">
    <citation type="journal article" date="2010" name="Stand. Genomic Sci.">
        <title>Complete genome sequence of Archaeoglobus profundus type strain (AV18).</title>
        <authorList>
            <person name="von Jan M."/>
            <person name="Lapidus A."/>
            <person name="Del Rio T.G."/>
            <person name="Copeland A."/>
            <person name="Tice H."/>
            <person name="Cheng J.F."/>
            <person name="Lucas S."/>
            <person name="Chen F."/>
            <person name="Nolan M."/>
            <person name="Goodwin L."/>
            <person name="Han C."/>
            <person name="Pitluck S."/>
            <person name="Liolios K."/>
            <person name="Ivanova N."/>
            <person name="Mavromatis K."/>
            <person name="Ovchinnikova G."/>
            <person name="Chertkov O."/>
            <person name="Pati A."/>
            <person name="Chen A."/>
            <person name="Palaniappan K."/>
            <person name="Land M."/>
            <person name="Hauser L."/>
            <person name="Chang Y.J."/>
            <person name="Jeffries C.D."/>
            <person name="Saunders E."/>
            <person name="Brettin T."/>
            <person name="Detter J.C."/>
            <person name="Chain P."/>
            <person name="Eichinger K."/>
            <person name="Huber H."/>
            <person name="Spring S."/>
            <person name="Rohde M."/>
            <person name="Goker M."/>
            <person name="Wirth R."/>
            <person name="Woyke T."/>
            <person name="Bristow J."/>
            <person name="Eisen J.A."/>
            <person name="Markowitz V."/>
            <person name="Hugenholtz P."/>
            <person name="Kyrpides N.C."/>
            <person name="Klenk H.P."/>
        </authorList>
    </citation>
    <scope>NUCLEOTIDE SEQUENCE [LARGE SCALE GENOMIC DNA]</scope>
    <source>
        <strain evidence="9">DSM 5631 / JCM 9629 / NBRC 100127 / Av18</strain>
    </source>
</reference>
<evidence type="ECO:0000256" key="3">
    <source>
        <dbReference type="PROSITE-ProRule" id="PRU00284"/>
    </source>
</evidence>
<dbReference type="GO" id="GO:0007165">
    <property type="term" value="P:signal transduction"/>
    <property type="evidence" value="ECO:0007669"/>
    <property type="project" value="UniProtKB-KW"/>
</dbReference>
<dbReference type="GeneID" id="8740066"/>
<dbReference type="PANTHER" id="PTHR32089">
    <property type="entry name" value="METHYL-ACCEPTING CHEMOTAXIS PROTEIN MCPB"/>
    <property type="match status" value="1"/>
</dbReference>
<dbReference type="EMBL" id="CP001857">
    <property type="protein sequence ID" value="ADB58428.1"/>
    <property type="molecule type" value="Genomic_DNA"/>
</dbReference>
<evidence type="ECO:0000259" key="5">
    <source>
        <dbReference type="PROSITE" id="PS50111"/>
    </source>
</evidence>
<feature type="coiled-coil region" evidence="4">
    <location>
        <begin position="22"/>
        <end position="63"/>
    </location>
</feature>
<name>D2RE84_ARCPA</name>
<dbReference type="HOGENOM" id="CLU_315604_0_0_2"/>
<gene>
    <name evidence="8" type="ordered locus">Arcpr_1379</name>
</gene>
<evidence type="ECO:0000256" key="1">
    <source>
        <dbReference type="ARBA" id="ARBA00023224"/>
    </source>
</evidence>
<feature type="domain" description="PAS" evidence="6">
    <location>
        <begin position="53"/>
        <end position="89"/>
    </location>
</feature>
<dbReference type="PROSITE" id="PS50113">
    <property type="entry name" value="PAC"/>
    <property type="match status" value="1"/>
</dbReference>
<dbReference type="eggNOG" id="arCOG02318">
    <property type="taxonomic scope" value="Archaea"/>
</dbReference>
<dbReference type="InterPro" id="IPR013656">
    <property type="entry name" value="PAS_4"/>
</dbReference>
<dbReference type="PaxDb" id="572546-Arcpr_1379"/>
<feature type="domain" description="PAS" evidence="6">
    <location>
        <begin position="406"/>
        <end position="449"/>
    </location>
</feature>
<evidence type="ECO:0000259" key="7">
    <source>
        <dbReference type="PROSITE" id="PS50113"/>
    </source>
</evidence>